<feature type="transmembrane region" description="Helical" evidence="1">
    <location>
        <begin position="108"/>
        <end position="130"/>
    </location>
</feature>
<keyword evidence="1" id="KW-0472">Membrane</keyword>
<gene>
    <name evidence="3" type="ORF">ACFQGB_04785</name>
</gene>
<proteinExistence type="predicted"/>
<dbReference type="AlphaFoldDB" id="A0ABD5VES4"/>
<sequence length="144" mass="15473">MRSPPQAPSLAFVLGVCLVVAGVVLGVGAIRFEFAYAGVTTDLADADWVVDYPDLTAADRDRVTAGIAGDRYVTDSLGALPGPGRGPIAVRYAGEYHLFARRTYFDPFTQFGVAALATAASGFAAIVFAFHTRDRRQRRRSYPV</sequence>
<evidence type="ECO:0000313" key="4">
    <source>
        <dbReference type="Proteomes" id="UP001596395"/>
    </source>
</evidence>
<dbReference type="RefSeq" id="WP_336349165.1">
    <property type="nucleotide sequence ID" value="NZ_JAZAQL010000001.1"/>
</dbReference>
<evidence type="ECO:0000313" key="3">
    <source>
        <dbReference type="EMBL" id="MFC6952173.1"/>
    </source>
</evidence>
<dbReference type="InterPro" id="IPR058285">
    <property type="entry name" value="DUF7979"/>
</dbReference>
<protein>
    <recommendedName>
        <fullName evidence="2">DUF7979 domain-containing protein</fullName>
    </recommendedName>
</protein>
<feature type="domain" description="DUF7979" evidence="2">
    <location>
        <begin position="37"/>
        <end position="99"/>
    </location>
</feature>
<dbReference type="Pfam" id="PF25934">
    <property type="entry name" value="DUF7979"/>
    <property type="match status" value="1"/>
</dbReference>
<evidence type="ECO:0000259" key="2">
    <source>
        <dbReference type="Pfam" id="PF25934"/>
    </source>
</evidence>
<name>A0ABD5VES4_9EURY</name>
<organism evidence="3 4">
    <name type="scientific">Halorubellus litoreus</name>
    <dbReference type="NCBI Taxonomy" id="755308"/>
    <lineage>
        <taxon>Archaea</taxon>
        <taxon>Methanobacteriati</taxon>
        <taxon>Methanobacteriota</taxon>
        <taxon>Stenosarchaea group</taxon>
        <taxon>Halobacteria</taxon>
        <taxon>Halobacteriales</taxon>
        <taxon>Halorubellaceae</taxon>
        <taxon>Halorubellus</taxon>
    </lineage>
</organism>
<reference evidence="3 4" key="1">
    <citation type="journal article" date="2019" name="Int. J. Syst. Evol. Microbiol.">
        <title>The Global Catalogue of Microorganisms (GCM) 10K type strain sequencing project: providing services to taxonomists for standard genome sequencing and annotation.</title>
        <authorList>
            <consortium name="The Broad Institute Genomics Platform"/>
            <consortium name="The Broad Institute Genome Sequencing Center for Infectious Disease"/>
            <person name="Wu L."/>
            <person name="Ma J."/>
        </authorList>
    </citation>
    <scope>NUCLEOTIDE SEQUENCE [LARGE SCALE GENOMIC DNA]</scope>
    <source>
        <strain evidence="3 4">GX26</strain>
    </source>
</reference>
<keyword evidence="1" id="KW-1133">Transmembrane helix</keyword>
<keyword evidence="1" id="KW-0812">Transmembrane</keyword>
<comment type="caution">
    <text evidence="3">The sequence shown here is derived from an EMBL/GenBank/DDBJ whole genome shotgun (WGS) entry which is preliminary data.</text>
</comment>
<keyword evidence="4" id="KW-1185">Reference proteome</keyword>
<dbReference type="Proteomes" id="UP001596395">
    <property type="component" value="Unassembled WGS sequence"/>
</dbReference>
<accession>A0ABD5VES4</accession>
<evidence type="ECO:0000256" key="1">
    <source>
        <dbReference type="SAM" id="Phobius"/>
    </source>
</evidence>
<dbReference type="EMBL" id="JBHSXN010000001">
    <property type="protein sequence ID" value="MFC6952173.1"/>
    <property type="molecule type" value="Genomic_DNA"/>
</dbReference>